<evidence type="ECO:0000313" key="2">
    <source>
        <dbReference type="EMBL" id="CAD7204859.1"/>
    </source>
</evidence>
<sequence length="175" mass="18684">MDTVTEPQQVKLPVTIRAKSQGVPPSQSLISLTILKQHFTLAHPQEDPCTRATHVGVERAGADQIRVEFRLAAIALRAQHLSAHQTHGGGPDRAPDKTCFTLMCEAHLRARVLVIAAPIKPSYVEGRPSCNAKRSSTPPVGTGMVGPLINKLGIASAKGTKIPKPSQSKMHGPSK</sequence>
<evidence type="ECO:0000256" key="1">
    <source>
        <dbReference type="SAM" id="MobiDB-lite"/>
    </source>
</evidence>
<dbReference type="EMBL" id="OA573328">
    <property type="protein sequence ID" value="CAD7204859.1"/>
    <property type="molecule type" value="Genomic_DNA"/>
</dbReference>
<dbReference type="AlphaFoldDB" id="A0A7R8VY62"/>
<feature type="region of interest" description="Disordered" evidence="1">
    <location>
        <begin position="156"/>
        <end position="175"/>
    </location>
</feature>
<organism evidence="2">
    <name type="scientific">Timema douglasi</name>
    <name type="common">Walking stick</name>
    <dbReference type="NCBI Taxonomy" id="61478"/>
    <lineage>
        <taxon>Eukaryota</taxon>
        <taxon>Metazoa</taxon>
        <taxon>Ecdysozoa</taxon>
        <taxon>Arthropoda</taxon>
        <taxon>Hexapoda</taxon>
        <taxon>Insecta</taxon>
        <taxon>Pterygota</taxon>
        <taxon>Neoptera</taxon>
        <taxon>Polyneoptera</taxon>
        <taxon>Phasmatodea</taxon>
        <taxon>Timematodea</taxon>
        <taxon>Timematoidea</taxon>
        <taxon>Timematidae</taxon>
        <taxon>Timema</taxon>
    </lineage>
</organism>
<reference evidence="2" key="1">
    <citation type="submission" date="2020-11" db="EMBL/GenBank/DDBJ databases">
        <authorList>
            <person name="Tran Van P."/>
        </authorList>
    </citation>
    <scope>NUCLEOTIDE SEQUENCE</scope>
</reference>
<name>A0A7R8VY62_TIMDO</name>
<protein>
    <submittedName>
        <fullName evidence="2">Uncharacterized protein</fullName>
    </submittedName>
</protein>
<proteinExistence type="predicted"/>
<accession>A0A7R8VY62</accession>
<gene>
    <name evidence="2" type="ORF">TDIB3V08_LOCUS11015</name>
</gene>